<accession>A0ABU3BU62</accession>
<protein>
    <recommendedName>
        <fullName evidence="3">SusD family protein</fullName>
    </recommendedName>
</protein>
<reference evidence="1 2" key="1">
    <citation type="submission" date="2023-09" db="EMBL/GenBank/DDBJ databases">
        <authorList>
            <person name="Rey-Velasco X."/>
        </authorList>
    </citation>
    <scope>NUCLEOTIDE SEQUENCE [LARGE SCALE GENOMIC DNA]</scope>
    <source>
        <strain evidence="1 2">F394</strain>
    </source>
</reference>
<evidence type="ECO:0000313" key="2">
    <source>
        <dbReference type="Proteomes" id="UP001267426"/>
    </source>
</evidence>
<evidence type="ECO:0000313" key="1">
    <source>
        <dbReference type="EMBL" id="MDT0632835.1"/>
    </source>
</evidence>
<dbReference type="InterPro" id="IPR011990">
    <property type="entry name" value="TPR-like_helical_dom_sf"/>
</dbReference>
<sequence>MNKSLLISVVAGALAVSGCDSFVNDVDPPIDLVSSDSLNAVGNLQFVVTGVEQRFATAYGDIVVLSEGLADSYRFAYGTSGATFPTYIEIDEGMIELDNNSVDAAYTDVNELRFLADDLINRVTNTIQFGSNPPITQSEALYAGNLYAGIARYFLATYFGLNPRQGGATIDSGPFIPSSELYDQAIANFQAALSNVDAGSYEARVANSLLARAYLYAGNTEQAGSTAGRGLIEGDADFAALFSPQTANPVWLAAGRGRTQYGVDPRFEDNEITPTEEYETVDCADTPYCADGDLTYGRQAEYLTDSDPIPFITWQETNLIRAESLLGSDDSQAVGLINAAYDGNDISSIDRNTLIEIRDDLLFSRGARLVDQRRFDLWHLGPDTWQYLPITQTERNGNPNID</sequence>
<proteinExistence type="predicted"/>
<dbReference type="SUPFAM" id="SSF48452">
    <property type="entry name" value="TPR-like"/>
    <property type="match status" value="1"/>
</dbReference>
<keyword evidence="2" id="KW-1185">Reference proteome</keyword>
<comment type="caution">
    <text evidence="1">The sequence shown here is derived from an EMBL/GenBank/DDBJ whole genome shotgun (WGS) entry which is preliminary data.</text>
</comment>
<dbReference type="EMBL" id="JAVRHT010000039">
    <property type="protein sequence ID" value="MDT0632835.1"/>
    <property type="molecule type" value="Genomic_DNA"/>
</dbReference>
<dbReference type="Proteomes" id="UP001267426">
    <property type="component" value="Unassembled WGS sequence"/>
</dbReference>
<gene>
    <name evidence="1" type="ORF">RM540_13835</name>
</gene>
<evidence type="ECO:0008006" key="3">
    <source>
        <dbReference type="Google" id="ProtNLM"/>
    </source>
</evidence>
<name>A0ABU3BU62_9BACT</name>
<dbReference type="RefSeq" id="WP_311665124.1">
    <property type="nucleotide sequence ID" value="NZ_JAVRHT010000039.1"/>
</dbReference>
<dbReference type="PROSITE" id="PS51257">
    <property type="entry name" value="PROKAR_LIPOPROTEIN"/>
    <property type="match status" value="1"/>
</dbReference>
<dbReference type="Gene3D" id="1.25.40.390">
    <property type="match status" value="1"/>
</dbReference>
<organism evidence="1 2">
    <name type="scientific">Rubrivirga litoralis</name>
    <dbReference type="NCBI Taxonomy" id="3075598"/>
    <lineage>
        <taxon>Bacteria</taxon>
        <taxon>Pseudomonadati</taxon>
        <taxon>Rhodothermota</taxon>
        <taxon>Rhodothermia</taxon>
        <taxon>Rhodothermales</taxon>
        <taxon>Rubricoccaceae</taxon>
        <taxon>Rubrivirga</taxon>
    </lineage>
</organism>